<keyword evidence="8 13" id="KW-0067">ATP-binding</keyword>
<evidence type="ECO:0000256" key="7">
    <source>
        <dbReference type="ARBA" id="ARBA00022833"/>
    </source>
</evidence>
<dbReference type="eggNOG" id="COG0441">
    <property type="taxonomic scope" value="Bacteria"/>
</dbReference>
<dbReference type="CDD" id="cd00860">
    <property type="entry name" value="ThrRS_anticodon"/>
    <property type="match status" value="1"/>
</dbReference>
<dbReference type="SUPFAM" id="SSF55186">
    <property type="entry name" value="ThrRS/AlaRS common domain"/>
    <property type="match status" value="1"/>
</dbReference>
<dbReference type="InterPro" id="IPR006195">
    <property type="entry name" value="aa-tRNA-synth_II"/>
</dbReference>
<dbReference type="InterPro" id="IPR036621">
    <property type="entry name" value="Anticodon-bd_dom_sf"/>
</dbReference>
<dbReference type="AlphaFoldDB" id="F7YXG9"/>
<dbReference type="InterPro" id="IPR018163">
    <property type="entry name" value="Thr/Ala-tRNA-synth_IIc_edit"/>
</dbReference>
<keyword evidence="10 13" id="KW-0648">Protein biosynthesis</keyword>
<dbReference type="PRINTS" id="PR01047">
    <property type="entry name" value="TRNASYNTHTHR"/>
</dbReference>
<evidence type="ECO:0000259" key="14">
    <source>
        <dbReference type="PROSITE" id="PS50862"/>
    </source>
</evidence>
<keyword evidence="3 13" id="KW-0820">tRNA-binding</keyword>
<evidence type="ECO:0000256" key="1">
    <source>
        <dbReference type="ARBA" id="ARBA00008226"/>
    </source>
</evidence>
<dbReference type="Pfam" id="PF03129">
    <property type="entry name" value="HGTP_anticodon"/>
    <property type="match status" value="1"/>
</dbReference>
<dbReference type="InterPro" id="IPR004095">
    <property type="entry name" value="TGS"/>
</dbReference>
<keyword evidence="7 13" id="KW-0862">Zinc</keyword>
<evidence type="ECO:0000256" key="6">
    <source>
        <dbReference type="ARBA" id="ARBA00022741"/>
    </source>
</evidence>
<dbReference type="GO" id="GO:0006435">
    <property type="term" value="P:threonyl-tRNA aminoacylation"/>
    <property type="evidence" value="ECO:0007669"/>
    <property type="project" value="UniProtKB-UniRule"/>
</dbReference>
<evidence type="ECO:0000256" key="10">
    <source>
        <dbReference type="ARBA" id="ARBA00022917"/>
    </source>
</evidence>
<evidence type="ECO:0000256" key="3">
    <source>
        <dbReference type="ARBA" id="ARBA00022555"/>
    </source>
</evidence>
<feature type="region of interest" description="Catalytic" evidence="13">
    <location>
        <begin position="243"/>
        <end position="534"/>
    </location>
</feature>
<evidence type="ECO:0000256" key="4">
    <source>
        <dbReference type="ARBA" id="ARBA00022598"/>
    </source>
</evidence>
<dbReference type="CDD" id="cd00771">
    <property type="entry name" value="ThrRS_core"/>
    <property type="match status" value="1"/>
</dbReference>
<organism evidence="16 17">
    <name type="scientific">Pseudothermotoga thermarum DSM 5069</name>
    <dbReference type="NCBI Taxonomy" id="688269"/>
    <lineage>
        <taxon>Bacteria</taxon>
        <taxon>Thermotogati</taxon>
        <taxon>Thermotogota</taxon>
        <taxon>Thermotogae</taxon>
        <taxon>Thermotogales</taxon>
        <taxon>Thermotogaceae</taxon>
        <taxon>Pseudothermotoga</taxon>
    </lineage>
</organism>
<evidence type="ECO:0000313" key="17">
    <source>
        <dbReference type="Proteomes" id="UP000006804"/>
    </source>
</evidence>
<dbReference type="Pfam" id="PF07973">
    <property type="entry name" value="tRNA_SAD"/>
    <property type="match status" value="1"/>
</dbReference>
<dbReference type="InterPro" id="IPR012947">
    <property type="entry name" value="tRNA_SAD"/>
</dbReference>
<dbReference type="GO" id="GO:0000049">
    <property type="term" value="F:tRNA binding"/>
    <property type="evidence" value="ECO:0007669"/>
    <property type="project" value="UniProtKB-KW"/>
</dbReference>
<keyword evidence="4 13" id="KW-0436">Ligase</keyword>
<reference evidence="16 17" key="1">
    <citation type="submission" date="2010-11" db="EMBL/GenBank/DDBJ databases">
        <title>The complete genome of Thermotoga thermarum DSM 5069.</title>
        <authorList>
            <consortium name="US DOE Joint Genome Institute (JGI-PGF)"/>
            <person name="Lucas S."/>
            <person name="Copeland A."/>
            <person name="Lapidus A."/>
            <person name="Bruce D."/>
            <person name="Goodwin L."/>
            <person name="Pitluck S."/>
            <person name="Kyrpides N."/>
            <person name="Mavromatis K."/>
            <person name="Ivanova N."/>
            <person name="Zeytun A."/>
            <person name="Brettin T."/>
            <person name="Detter J.C."/>
            <person name="Tapia R."/>
            <person name="Han C."/>
            <person name="Land M."/>
            <person name="Hauser L."/>
            <person name="Markowitz V."/>
            <person name="Cheng J.-F."/>
            <person name="Hugenholtz P."/>
            <person name="Woyke T."/>
            <person name="Wu D."/>
            <person name="Spring S."/>
            <person name="Schroeder M."/>
            <person name="Brambilla E."/>
            <person name="Klenk H.-P."/>
            <person name="Eisen J.A."/>
        </authorList>
    </citation>
    <scope>NUCLEOTIDE SEQUENCE [LARGE SCALE GENOMIC DNA]</scope>
    <source>
        <strain evidence="16 17">DSM 5069</strain>
    </source>
</reference>
<evidence type="ECO:0000256" key="9">
    <source>
        <dbReference type="ARBA" id="ARBA00022884"/>
    </source>
</evidence>
<dbReference type="GO" id="GO:0005524">
    <property type="term" value="F:ATP binding"/>
    <property type="evidence" value="ECO:0007669"/>
    <property type="project" value="UniProtKB-UniRule"/>
</dbReference>
<dbReference type="HAMAP" id="MF_00184">
    <property type="entry name" value="Thr_tRNA_synth"/>
    <property type="match status" value="1"/>
</dbReference>
<keyword evidence="5 13" id="KW-0479">Metal-binding</keyword>
<feature type="binding site" evidence="13">
    <location>
        <position position="335"/>
    </location>
    <ligand>
        <name>Zn(2+)</name>
        <dbReference type="ChEBI" id="CHEBI:29105"/>
        <note>catalytic</note>
    </ligand>
</feature>
<evidence type="ECO:0000256" key="2">
    <source>
        <dbReference type="ARBA" id="ARBA00022490"/>
    </source>
</evidence>
<dbReference type="GO" id="GO:0004829">
    <property type="term" value="F:threonine-tRNA ligase activity"/>
    <property type="evidence" value="ECO:0007669"/>
    <property type="project" value="UniProtKB-UniRule"/>
</dbReference>
<dbReference type="FunFam" id="3.40.50.800:FF:000001">
    <property type="entry name" value="Threonine--tRNA ligase"/>
    <property type="match status" value="1"/>
</dbReference>
<dbReference type="Gene3D" id="3.30.54.20">
    <property type="match status" value="1"/>
</dbReference>
<dbReference type="Gene3D" id="3.40.50.800">
    <property type="entry name" value="Anticodon-binding domain"/>
    <property type="match status" value="1"/>
</dbReference>
<dbReference type="Gene3D" id="3.30.930.10">
    <property type="entry name" value="Bira Bifunctional Protein, Domain 2"/>
    <property type="match status" value="1"/>
</dbReference>
<dbReference type="SUPFAM" id="SSF52954">
    <property type="entry name" value="Class II aaRS ABD-related"/>
    <property type="match status" value="1"/>
</dbReference>
<dbReference type="PANTHER" id="PTHR11451:SF44">
    <property type="entry name" value="THREONINE--TRNA LIGASE, CHLOROPLASTIC_MITOCHONDRIAL 2"/>
    <property type="match status" value="1"/>
</dbReference>
<dbReference type="EMBL" id="CP002351">
    <property type="protein sequence ID" value="AEH52007.1"/>
    <property type="molecule type" value="Genomic_DNA"/>
</dbReference>
<evidence type="ECO:0000256" key="8">
    <source>
        <dbReference type="ARBA" id="ARBA00022840"/>
    </source>
</evidence>
<evidence type="ECO:0000256" key="12">
    <source>
        <dbReference type="ARBA" id="ARBA00049515"/>
    </source>
</evidence>
<dbReference type="Gene3D" id="3.30.980.10">
    <property type="entry name" value="Threonyl-trna Synthetase, Chain A, domain 2"/>
    <property type="match status" value="1"/>
</dbReference>
<comment type="catalytic activity">
    <reaction evidence="12 13">
        <text>tRNA(Thr) + L-threonine + ATP = L-threonyl-tRNA(Thr) + AMP + diphosphate + H(+)</text>
        <dbReference type="Rhea" id="RHEA:24624"/>
        <dbReference type="Rhea" id="RHEA-COMP:9670"/>
        <dbReference type="Rhea" id="RHEA-COMP:9704"/>
        <dbReference type="ChEBI" id="CHEBI:15378"/>
        <dbReference type="ChEBI" id="CHEBI:30616"/>
        <dbReference type="ChEBI" id="CHEBI:33019"/>
        <dbReference type="ChEBI" id="CHEBI:57926"/>
        <dbReference type="ChEBI" id="CHEBI:78442"/>
        <dbReference type="ChEBI" id="CHEBI:78534"/>
        <dbReference type="ChEBI" id="CHEBI:456215"/>
        <dbReference type="EC" id="6.1.1.3"/>
    </reaction>
</comment>
<evidence type="ECO:0000256" key="5">
    <source>
        <dbReference type="ARBA" id="ARBA00022723"/>
    </source>
</evidence>
<dbReference type="STRING" id="688269.Theth_1967"/>
<dbReference type="InterPro" id="IPR033728">
    <property type="entry name" value="ThrRS_core"/>
</dbReference>
<keyword evidence="17" id="KW-1185">Reference proteome</keyword>
<name>F7YXG9_9THEM</name>
<sequence>MSFKIKIKGYDVVLNLGQPVEFQKLLEKFPKNEVIAVVFNGKLRDLREKVDQDGEVEFVTLDHKLAPEVYRHTMSHIMAQAVMRIYGKDNVRLGIGPTIENGFYYDFEILNGKITDEDLPRIEEEMRKIIEEDLIIERMEVEKDRAISLMKQEGQVYKVELINEIPDEKVTLFKQGEFVDLCRGPHMPSTGWVKHFKLLSVSGAYWRGDEKNAMLQRIYGTAFAKKEDLDAYLQMLEEAKKRDHRKLGPALGIFFIDYEVAAGMPIFLPNGAIILRELMNFSRQLHLEHGYEEVMTPLVMSEKLWRMSGHWDHYRENMYFTSKEEQNFAIKPMNCPGHILIYKSRAVSYRDLPIRYFEFGRVHRYERSGVLHGLFRVRSFTQDDAHIFCRLDQVEEEIVGVIELIKKIYAPFGFEYSVELSTMPENHMGDVEIWEKATNALKAALEHVNLAYEVKEGEGAFYGPKIDFHVKDSIGRTWQCATVQLDFLMPQRFELTYVNAEGKYETPVMIHRAIYGSLERFLGILIEHYAGAFPTWLAPVQVVVIPIADRHVEYAEKVAKTLVQNGIRVKVDTRRETLGYKIRDAQVMKIPYMFVVGDKEKENESVSVRTRKGVDCGSKKLQEVIDIIVNEIKTRSSKSLLEI</sequence>
<dbReference type="SMART" id="SM00863">
    <property type="entry name" value="tRNA_SAD"/>
    <property type="match status" value="1"/>
</dbReference>
<dbReference type="InterPro" id="IPR045864">
    <property type="entry name" value="aa-tRNA-synth_II/BPL/LPL"/>
</dbReference>
<proteinExistence type="inferred from homology"/>
<feature type="binding site" evidence="13">
    <location>
        <position position="386"/>
    </location>
    <ligand>
        <name>Zn(2+)</name>
        <dbReference type="ChEBI" id="CHEBI:29105"/>
        <note>catalytic</note>
    </ligand>
</feature>
<comment type="subunit">
    <text evidence="13">Homodimer.</text>
</comment>
<dbReference type="SUPFAM" id="SSF55681">
    <property type="entry name" value="Class II aaRS and biotin synthetases"/>
    <property type="match status" value="1"/>
</dbReference>
<feature type="domain" description="TGS" evidence="15">
    <location>
        <begin position="1"/>
        <end position="60"/>
    </location>
</feature>
<dbReference type="GO" id="GO:0005737">
    <property type="term" value="C:cytoplasm"/>
    <property type="evidence" value="ECO:0007669"/>
    <property type="project" value="UniProtKB-SubCell"/>
</dbReference>
<evidence type="ECO:0000313" key="16">
    <source>
        <dbReference type="EMBL" id="AEH52007.1"/>
    </source>
</evidence>
<evidence type="ECO:0000256" key="11">
    <source>
        <dbReference type="ARBA" id="ARBA00023146"/>
    </source>
</evidence>
<dbReference type="GO" id="GO:0046872">
    <property type="term" value="F:metal ion binding"/>
    <property type="evidence" value="ECO:0007669"/>
    <property type="project" value="UniProtKB-KW"/>
</dbReference>
<dbReference type="Pfam" id="PF00587">
    <property type="entry name" value="tRNA-synt_2b"/>
    <property type="match status" value="1"/>
</dbReference>
<dbReference type="InterPro" id="IPR002314">
    <property type="entry name" value="aa-tRNA-synt_IIb"/>
</dbReference>
<keyword evidence="9 13" id="KW-0694">RNA-binding</keyword>
<dbReference type="FunFam" id="3.30.54.20:FF:000002">
    <property type="entry name" value="Threonine--tRNA ligase"/>
    <property type="match status" value="1"/>
</dbReference>
<dbReference type="KEGG" id="tta:Theth_1967"/>
<gene>
    <name evidence="13" type="primary">thrS</name>
    <name evidence="16" type="ORF">Theth_1967</name>
</gene>
<dbReference type="PANTHER" id="PTHR11451">
    <property type="entry name" value="THREONINE-TRNA LIGASE"/>
    <property type="match status" value="1"/>
</dbReference>
<feature type="domain" description="Aminoacyl-transfer RNA synthetases class-II family profile" evidence="14">
    <location>
        <begin position="269"/>
        <end position="534"/>
    </location>
</feature>
<dbReference type="PATRIC" id="fig|688269.3.peg.2028"/>
<evidence type="ECO:0000259" key="15">
    <source>
        <dbReference type="PROSITE" id="PS51880"/>
    </source>
</evidence>
<feature type="binding site" evidence="13">
    <location>
        <position position="511"/>
    </location>
    <ligand>
        <name>Zn(2+)</name>
        <dbReference type="ChEBI" id="CHEBI:29105"/>
        <note>catalytic</note>
    </ligand>
</feature>
<dbReference type="PROSITE" id="PS50862">
    <property type="entry name" value="AA_TRNA_LIGASE_II"/>
    <property type="match status" value="1"/>
</dbReference>
<keyword evidence="11 13" id="KW-0030">Aminoacyl-tRNA synthetase</keyword>
<dbReference type="InterPro" id="IPR004154">
    <property type="entry name" value="Anticodon-bd"/>
</dbReference>
<keyword evidence="2 13" id="KW-0963">Cytoplasm</keyword>
<dbReference type="Proteomes" id="UP000006804">
    <property type="component" value="Chromosome"/>
</dbReference>
<evidence type="ECO:0000256" key="13">
    <source>
        <dbReference type="HAMAP-Rule" id="MF_00184"/>
    </source>
</evidence>
<dbReference type="FunFam" id="3.30.980.10:FF:000005">
    <property type="entry name" value="Threonyl-tRNA synthetase, mitochondrial"/>
    <property type="match status" value="1"/>
</dbReference>
<keyword evidence="6 13" id="KW-0547">Nucleotide-binding</keyword>
<dbReference type="FunFam" id="3.30.930.10:FF:000002">
    <property type="entry name" value="Threonine--tRNA ligase"/>
    <property type="match status" value="1"/>
</dbReference>
<comment type="cofactor">
    <cofactor evidence="13">
        <name>Zn(2+)</name>
        <dbReference type="ChEBI" id="CHEBI:29105"/>
    </cofactor>
    <text evidence="13">Binds 1 zinc ion per subunit.</text>
</comment>
<comment type="similarity">
    <text evidence="1 13">Belongs to the class-II aminoacyl-tRNA synthetase family.</text>
</comment>
<dbReference type="EC" id="6.1.1.3" evidence="13"/>
<accession>F7YXG9</accession>
<dbReference type="PROSITE" id="PS51880">
    <property type="entry name" value="TGS"/>
    <property type="match status" value="1"/>
</dbReference>
<dbReference type="NCBIfam" id="TIGR00418">
    <property type="entry name" value="thrS"/>
    <property type="match status" value="1"/>
</dbReference>
<dbReference type="InterPro" id="IPR002320">
    <property type="entry name" value="Thr-tRNA-ligase_IIa"/>
</dbReference>
<protein>
    <recommendedName>
        <fullName evidence="13">Threonine--tRNA ligase</fullName>
        <ecNumber evidence="13">6.1.1.3</ecNumber>
    </recommendedName>
    <alternativeName>
        <fullName evidence="13">Threonyl-tRNA synthetase</fullName>
        <shortName evidence="13">ThrRS</shortName>
    </alternativeName>
</protein>
<comment type="subcellular location">
    <subcellularLocation>
        <location evidence="13">Cytoplasm</location>
    </subcellularLocation>
</comment>
<dbReference type="InterPro" id="IPR047246">
    <property type="entry name" value="ThrRS_anticodon"/>
</dbReference>
<keyword evidence="16" id="KW-0378">Hydrolase</keyword>
<dbReference type="HOGENOM" id="CLU_008554_0_1_0"/>
<dbReference type="GO" id="GO:0016787">
    <property type="term" value="F:hydrolase activity"/>
    <property type="evidence" value="ECO:0007669"/>
    <property type="project" value="UniProtKB-KW"/>
</dbReference>